<dbReference type="GO" id="GO:0000902">
    <property type="term" value="P:cell morphogenesis"/>
    <property type="evidence" value="ECO:0007669"/>
    <property type="project" value="InterPro"/>
</dbReference>
<organism evidence="7 8">
    <name type="scientific">Petrotoga olearia DSM 13574</name>
    <dbReference type="NCBI Taxonomy" id="1122955"/>
    <lineage>
        <taxon>Bacteria</taxon>
        <taxon>Thermotogati</taxon>
        <taxon>Thermotogota</taxon>
        <taxon>Thermotogae</taxon>
        <taxon>Petrotogales</taxon>
        <taxon>Petrotogaceae</taxon>
        <taxon>Petrotoga</taxon>
    </lineage>
</organism>
<reference evidence="7 8" key="1">
    <citation type="submission" date="2013-12" db="EMBL/GenBank/DDBJ databases">
        <title>Comparative genomics of Petrotoga isolates.</title>
        <authorList>
            <person name="Nesbo C.L."/>
            <person name="Charchuk R."/>
            <person name="Chow K."/>
        </authorList>
    </citation>
    <scope>NUCLEOTIDE SEQUENCE [LARGE SCALE GENOMIC DNA]</scope>
    <source>
        <strain evidence="7 8">DSM 13574</strain>
    </source>
</reference>
<dbReference type="PRINTS" id="PR01652">
    <property type="entry name" value="SHAPEPROTEIN"/>
</dbReference>
<dbReference type="NCBIfam" id="TIGR00904">
    <property type="entry name" value="mreB"/>
    <property type="match status" value="1"/>
</dbReference>
<evidence type="ECO:0000256" key="5">
    <source>
        <dbReference type="ARBA" id="ARBA00023458"/>
    </source>
</evidence>
<dbReference type="Gene3D" id="3.30.420.40">
    <property type="match status" value="3"/>
</dbReference>
<dbReference type="NCBIfam" id="NF010539">
    <property type="entry name" value="PRK13927.1"/>
    <property type="match status" value="1"/>
</dbReference>
<name>A0A2K1P577_9BACT</name>
<dbReference type="Pfam" id="PF06723">
    <property type="entry name" value="MreB_Mbl"/>
    <property type="match status" value="1"/>
</dbReference>
<dbReference type="HAMAP" id="MF_02207">
    <property type="entry name" value="MreB"/>
    <property type="match status" value="1"/>
</dbReference>
<feature type="binding site" evidence="6">
    <location>
        <begin position="157"/>
        <end position="159"/>
    </location>
    <ligand>
        <name>ATP</name>
        <dbReference type="ChEBI" id="CHEBI:30616"/>
    </ligand>
</feature>
<keyword evidence="3 6" id="KW-0067">ATP-binding</keyword>
<dbReference type="GO" id="GO:0005524">
    <property type="term" value="F:ATP binding"/>
    <property type="evidence" value="ECO:0007669"/>
    <property type="project" value="UniProtKB-KW"/>
</dbReference>
<comment type="subcellular location">
    <subcellularLocation>
        <location evidence="6">Cytoplasm</location>
    </subcellularLocation>
    <text evidence="6">Membrane-associated.</text>
</comment>
<dbReference type="Proteomes" id="UP000236434">
    <property type="component" value="Unassembled WGS sequence"/>
</dbReference>
<evidence type="ECO:0000313" key="8">
    <source>
        <dbReference type="Proteomes" id="UP000236434"/>
    </source>
</evidence>
<keyword evidence="4 6" id="KW-0133">Cell shape</keyword>
<dbReference type="RefSeq" id="WP_103066164.1">
    <property type="nucleotide sequence ID" value="NZ_AZRL01000003.1"/>
</dbReference>
<sequence length="334" mass="36149">MAKSDLGIDLGTATFVVYQRGQGIILEEPSVVAIDKSKKKMLAIGKEAKDMVGKTPSQIQIVRPVQDGVITDPGIIEEVLRYFVKSAKSKGLNMYKPRLIIGIPALTTDVERRAVKEAGSRIGASKVFLISEPLAAAIGSGIDITEPNGHMVIDIGGGTTDLAILSLGGCVISETLKVAGEAMDQEIIKYTKRRYKFLIGETTAERLKIDIGKAYSQEENLEMEVKGQNIKTGLPSNLKLTSDDIFYAIKPILNEIINKIKNILEKTPPELAADIMQNGLIVVGGAARLRGLDKLISEQTGVKTYIPEDPHLTCAKGTGILLEDIELLNKVQVN</sequence>
<dbReference type="OrthoDB" id="9768127at2"/>
<proteinExistence type="inferred from homology"/>
<comment type="similarity">
    <text evidence="5 6">Belongs to the FtsA/MreB family.</text>
</comment>
<dbReference type="InterPro" id="IPR043129">
    <property type="entry name" value="ATPase_NBD"/>
</dbReference>
<dbReference type="AlphaFoldDB" id="A0A2K1P577"/>
<comment type="caution">
    <text evidence="7">The sequence shown here is derived from an EMBL/GenBank/DDBJ whole genome shotgun (WGS) entry which is preliminary data.</text>
</comment>
<dbReference type="SUPFAM" id="SSF53067">
    <property type="entry name" value="Actin-like ATPase domain"/>
    <property type="match status" value="2"/>
</dbReference>
<dbReference type="GO" id="GO:0005737">
    <property type="term" value="C:cytoplasm"/>
    <property type="evidence" value="ECO:0007669"/>
    <property type="project" value="UniProtKB-SubCell"/>
</dbReference>
<comment type="caution">
    <text evidence="6">Lacks conserved residue(s) required for the propagation of feature annotation.</text>
</comment>
<evidence type="ECO:0000256" key="3">
    <source>
        <dbReference type="ARBA" id="ARBA00022840"/>
    </source>
</evidence>
<dbReference type="CDD" id="cd10225">
    <property type="entry name" value="ASKHA_NBD_MreB-like"/>
    <property type="match status" value="1"/>
</dbReference>
<feature type="binding site" evidence="6">
    <location>
        <begin position="205"/>
        <end position="208"/>
    </location>
    <ligand>
        <name>ATP</name>
        <dbReference type="ChEBI" id="CHEBI:30616"/>
    </ligand>
</feature>
<evidence type="ECO:0000256" key="1">
    <source>
        <dbReference type="ARBA" id="ARBA00022490"/>
    </source>
</evidence>
<gene>
    <name evidence="6" type="primary">mreB</name>
    <name evidence="7" type="ORF">X929_00775</name>
</gene>
<dbReference type="PANTHER" id="PTHR42749:SF1">
    <property type="entry name" value="CELL SHAPE-DETERMINING PROTEIN MREB"/>
    <property type="match status" value="1"/>
</dbReference>
<keyword evidence="1 6" id="KW-0963">Cytoplasm</keyword>
<dbReference type="InterPro" id="IPR004753">
    <property type="entry name" value="MreB"/>
</dbReference>
<evidence type="ECO:0000256" key="4">
    <source>
        <dbReference type="ARBA" id="ARBA00022960"/>
    </source>
</evidence>
<evidence type="ECO:0000256" key="6">
    <source>
        <dbReference type="HAMAP-Rule" id="MF_02207"/>
    </source>
</evidence>
<evidence type="ECO:0000256" key="2">
    <source>
        <dbReference type="ARBA" id="ARBA00022741"/>
    </source>
</evidence>
<keyword evidence="2 6" id="KW-0547">Nucleotide-binding</keyword>
<dbReference type="EMBL" id="AZRL01000003">
    <property type="protein sequence ID" value="PNR97948.1"/>
    <property type="molecule type" value="Genomic_DNA"/>
</dbReference>
<dbReference type="InterPro" id="IPR056546">
    <property type="entry name" value="MreB_MamK-like"/>
</dbReference>
<protein>
    <recommendedName>
        <fullName evidence="6">Cell shape-determining protein MreB</fullName>
    </recommendedName>
</protein>
<comment type="subunit">
    <text evidence="6">Forms polymers.</text>
</comment>
<comment type="function">
    <text evidence="6">Forms membrane-associated dynamic filaments that are essential for cell shape determination. Acts by regulating cell wall synthesis and cell elongation, and thus cell shape. A feedback loop between cell geometry and MreB localization may maintain elongated cell shape by targeting cell wall growth to regions of negative cell wall curvature.</text>
</comment>
<dbReference type="PANTHER" id="PTHR42749">
    <property type="entry name" value="CELL SHAPE-DETERMINING PROTEIN MREB"/>
    <property type="match status" value="1"/>
</dbReference>
<evidence type="ECO:0000313" key="7">
    <source>
        <dbReference type="EMBL" id="PNR97948.1"/>
    </source>
</evidence>
<accession>A0A2K1P577</accession>
<dbReference type="GO" id="GO:0008360">
    <property type="term" value="P:regulation of cell shape"/>
    <property type="evidence" value="ECO:0007669"/>
    <property type="project" value="UniProtKB-UniRule"/>
</dbReference>